<reference evidence="1 2" key="1">
    <citation type="submission" date="2017-10" db="EMBL/GenBank/DDBJ databases">
        <title>Two draft genome sequences of Pusillimonas sp. strains isolated from a nitrate- and radionuclide-contaminated groundwater in Russia.</title>
        <authorList>
            <person name="Grouzdev D.S."/>
            <person name="Tourova T.P."/>
            <person name="Goeva M.A."/>
            <person name="Babich T.L."/>
            <person name="Sokolova D.S."/>
            <person name="Abdullin R."/>
            <person name="Poltaraus A.B."/>
            <person name="Toshchakov S.V."/>
            <person name="Nazina T.N."/>
        </authorList>
    </citation>
    <scope>NUCLEOTIDE SEQUENCE [LARGE SCALE GENOMIC DNA]</scope>
    <source>
        <strain evidence="1 2">JR1/69-3-13</strain>
    </source>
</reference>
<comment type="caution">
    <text evidence="1">The sequence shown here is derived from an EMBL/GenBank/DDBJ whole genome shotgun (WGS) entry which is preliminary data.</text>
</comment>
<dbReference type="EMBL" id="PDNW01000047">
    <property type="protein sequence ID" value="PLC47876.1"/>
    <property type="molecule type" value="Genomic_DNA"/>
</dbReference>
<keyword evidence="2" id="KW-1185">Reference proteome</keyword>
<gene>
    <name evidence="1" type="ORF">CR159_21215</name>
</gene>
<dbReference type="AlphaFoldDB" id="A0A2N4TYN3"/>
<name>A0A2N4TYN3_9BURK</name>
<accession>A0A2N4TYN3</accession>
<dbReference type="OrthoDB" id="7596688at2"/>
<dbReference type="RefSeq" id="WP_143705504.1">
    <property type="nucleotide sequence ID" value="NZ_PDNW01000047.1"/>
</dbReference>
<evidence type="ECO:0000313" key="2">
    <source>
        <dbReference type="Proteomes" id="UP000234190"/>
    </source>
</evidence>
<dbReference type="Proteomes" id="UP000234190">
    <property type="component" value="Unassembled WGS sequence"/>
</dbReference>
<sequence length="130" mass="14305">MQNWFGRSAIRFITAIAMILSILATLPMAHSASHDPLALAYAEKLRHAELSSEISDHGHSHDFGLEEEKQAGHLHGHNAVDHSHEIQNLPPEVAVALAPIPQTWDLVPSPSKLPHHSFLLERPPKAGFLT</sequence>
<evidence type="ECO:0000313" key="1">
    <source>
        <dbReference type="EMBL" id="PLC47876.1"/>
    </source>
</evidence>
<proteinExistence type="predicted"/>
<protein>
    <submittedName>
        <fullName evidence="1">Uncharacterized protein</fullName>
    </submittedName>
</protein>
<organism evidence="1 2">
    <name type="scientific">Pollutimonas subterranea</name>
    <dbReference type="NCBI Taxonomy" id="2045210"/>
    <lineage>
        <taxon>Bacteria</taxon>
        <taxon>Pseudomonadati</taxon>
        <taxon>Pseudomonadota</taxon>
        <taxon>Betaproteobacteria</taxon>
        <taxon>Burkholderiales</taxon>
        <taxon>Alcaligenaceae</taxon>
        <taxon>Pollutimonas</taxon>
    </lineage>
</organism>